<dbReference type="CDD" id="cd16913">
    <property type="entry name" value="YkuD_like"/>
    <property type="match status" value="1"/>
</dbReference>
<evidence type="ECO:0000313" key="10">
    <source>
        <dbReference type="EMBL" id="MCL6683384.1"/>
    </source>
</evidence>
<accession>A0ABT0RM74</accession>
<protein>
    <submittedName>
        <fullName evidence="10">L,D-transpeptidase family protein</fullName>
    </submittedName>
</protein>
<feature type="chain" id="PRO_5045642211" evidence="8">
    <location>
        <begin position="26"/>
        <end position="192"/>
    </location>
</feature>
<dbReference type="RefSeq" id="WP_249847310.1">
    <property type="nucleotide sequence ID" value="NZ_JAMGBD010000001.1"/>
</dbReference>
<feature type="active site" description="Proton donor/acceptor" evidence="7">
    <location>
        <position position="154"/>
    </location>
</feature>
<keyword evidence="3" id="KW-0808">Transferase</keyword>
<evidence type="ECO:0000313" key="11">
    <source>
        <dbReference type="Proteomes" id="UP001165363"/>
    </source>
</evidence>
<evidence type="ECO:0000256" key="4">
    <source>
        <dbReference type="ARBA" id="ARBA00022960"/>
    </source>
</evidence>
<name>A0ABT0RM74_9SPHN</name>
<dbReference type="PANTHER" id="PTHR30582:SF2">
    <property type="entry name" value="L,D-TRANSPEPTIDASE YCIB-RELATED"/>
    <property type="match status" value="1"/>
</dbReference>
<reference evidence="10" key="1">
    <citation type="submission" date="2022-05" db="EMBL/GenBank/DDBJ databases">
        <authorList>
            <person name="Jo J.-H."/>
            <person name="Im W.-T."/>
        </authorList>
    </citation>
    <scope>NUCLEOTIDE SEQUENCE</scope>
    <source>
        <strain evidence="10">SE158</strain>
    </source>
</reference>
<dbReference type="InterPro" id="IPR005490">
    <property type="entry name" value="LD_TPept_cat_dom"/>
</dbReference>
<dbReference type="InterPro" id="IPR050979">
    <property type="entry name" value="LD-transpeptidase"/>
</dbReference>
<evidence type="ECO:0000256" key="8">
    <source>
        <dbReference type="SAM" id="SignalP"/>
    </source>
</evidence>
<dbReference type="PROSITE" id="PS51257">
    <property type="entry name" value="PROKAR_LIPOPROTEIN"/>
    <property type="match status" value="1"/>
</dbReference>
<dbReference type="EMBL" id="JAMGBD010000001">
    <property type="protein sequence ID" value="MCL6683384.1"/>
    <property type="molecule type" value="Genomic_DNA"/>
</dbReference>
<feature type="domain" description="L,D-TPase catalytic" evidence="9">
    <location>
        <begin position="82"/>
        <end position="191"/>
    </location>
</feature>
<proteinExistence type="inferred from homology"/>
<dbReference type="Gene3D" id="2.40.440.10">
    <property type="entry name" value="L,D-transpeptidase catalytic domain-like"/>
    <property type="match status" value="1"/>
</dbReference>
<evidence type="ECO:0000256" key="6">
    <source>
        <dbReference type="ARBA" id="ARBA00023316"/>
    </source>
</evidence>
<comment type="similarity">
    <text evidence="2">Belongs to the YkuD family.</text>
</comment>
<keyword evidence="6 7" id="KW-0961">Cell wall biogenesis/degradation</keyword>
<keyword evidence="8" id="KW-0732">Signal</keyword>
<dbReference type="SUPFAM" id="SSF141523">
    <property type="entry name" value="L,D-transpeptidase catalytic domain-like"/>
    <property type="match status" value="1"/>
</dbReference>
<gene>
    <name evidence="10" type="ORF">LZ536_05630</name>
</gene>
<dbReference type="NCBIfam" id="NF004785">
    <property type="entry name" value="PRK06132.1-2"/>
    <property type="match status" value="1"/>
</dbReference>
<dbReference type="Pfam" id="PF03734">
    <property type="entry name" value="YkuD"/>
    <property type="match status" value="1"/>
</dbReference>
<dbReference type="Proteomes" id="UP001165363">
    <property type="component" value="Unassembled WGS sequence"/>
</dbReference>
<dbReference type="PANTHER" id="PTHR30582">
    <property type="entry name" value="L,D-TRANSPEPTIDASE"/>
    <property type="match status" value="1"/>
</dbReference>
<evidence type="ECO:0000259" key="9">
    <source>
        <dbReference type="PROSITE" id="PS52029"/>
    </source>
</evidence>
<comment type="pathway">
    <text evidence="1 7">Cell wall biogenesis; peptidoglycan biosynthesis.</text>
</comment>
<evidence type="ECO:0000256" key="7">
    <source>
        <dbReference type="PROSITE-ProRule" id="PRU01373"/>
    </source>
</evidence>
<keyword evidence="4 7" id="KW-0133">Cell shape</keyword>
<keyword evidence="5 7" id="KW-0573">Peptidoglycan synthesis</keyword>
<dbReference type="InterPro" id="IPR038063">
    <property type="entry name" value="Transpep_catalytic_dom"/>
</dbReference>
<dbReference type="PROSITE" id="PS52029">
    <property type="entry name" value="LD_TPASE"/>
    <property type="match status" value="1"/>
</dbReference>
<comment type="caution">
    <text evidence="10">The sequence shown here is derived from an EMBL/GenBank/DDBJ whole genome shotgun (WGS) entry which is preliminary data.</text>
</comment>
<evidence type="ECO:0000256" key="3">
    <source>
        <dbReference type="ARBA" id="ARBA00022679"/>
    </source>
</evidence>
<organism evidence="10 11">
    <name type="scientific">Sphingomonas alba</name>
    <dbReference type="NCBI Taxonomy" id="2908208"/>
    <lineage>
        <taxon>Bacteria</taxon>
        <taxon>Pseudomonadati</taxon>
        <taxon>Pseudomonadota</taxon>
        <taxon>Alphaproteobacteria</taxon>
        <taxon>Sphingomonadales</taxon>
        <taxon>Sphingomonadaceae</taxon>
        <taxon>Sphingomonas</taxon>
    </lineage>
</organism>
<evidence type="ECO:0000256" key="2">
    <source>
        <dbReference type="ARBA" id="ARBA00005992"/>
    </source>
</evidence>
<sequence length="192" mass="20841">MTVGKYRNWMMAAVGTALLASCTTAPPPPRPVAVVTPAPLPYRWTQGNAPQAHQDAVAIFGPLALKPGEYKWAASIPEAGDTKVVVDLLTQLFYVYRGDQLVGVATISSGKKGRETPLGFWNVMLKQKLGHSRKYENAPMPFMQMYDPKGIAFHAGPNPGYPASHGCVRLPLKFAEKLYGMTKIGTKVVIEG</sequence>
<feature type="active site" description="Nucleophile" evidence="7">
    <location>
        <position position="167"/>
    </location>
</feature>
<feature type="signal peptide" evidence="8">
    <location>
        <begin position="1"/>
        <end position="25"/>
    </location>
</feature>
<keyword evidence="11" id="KW-1185">Reference proteome</keyword>
<evidence type="ECO:0000256" key="1">
    <source>
        <dbReference type="ARBA" id="ARBA00004752"/>
    </source>
</evidence>
<evidence type="ECO:0000256" key="5">
    <source>
        <dbReference type="ARBA" id="ARBA00022984"/>
    </source>
</evidence>